<feature type="chain" id="PRO_5005252061" evidence="1">
    <location>
        <begin position="18"/>
        <end position="364"/>
    </location>
</feature>
<comment type="caution">
    <text evidence="3">The sequence shown here is derived from an EMBL/GenBank/DDBJ whole genome shotgun (WGS) entry which is preliminary data.</text>
</comment>
<dbReference type="PANTHER" id="PTHR38591">
    <property type="entry name" value="HYDROLASE"/>
    <property type="match status" value="1"/>
</dbReference>
<dbReference type="AlphaFoldDB" id="A0A0J1GSS0"/>
<sequence length="364" mass="41770">MRLSMKPLMINTFAVLAVLTLLTGCGEPQPDVARSVAVMTDDSTDTFAPVVFGREFKFPQDHLPHEEFRNEWWYFTSNLEAESGEEFGVQWTLFRHASANRKGNGWQSPQRYMAHVVVTSEDKTWAFERFARGGVGQAGVMGHPFRAWMDNWYWRSYGDSPFPGVLTFDDEGVKAKLAVQQSGSLILQGDAGYSQKHPSLDIASYYYSAPFLKVKGRLELDGQTYYVTGNGWYDREWSSKGLSSTQLGWDWFSMRLDDGSALMVYQIREKNKRPYYFGSRSWPNGHTEQLLSDQIRLSPVSFTTHDGKNYPLSWYIEVPSHELKLKVDVVRKEQWLPFVFSYWEGPIRITGSHSGQGFMELTGY</sequence>
<dbReference type="InterPro" id="IPR023374">
    <property type="entry name" value="AttH-like_dom_sf"/>
</dbReference>
<organism evidence="3 4">
    <name type="scientific">Photobacterium aphoticum</name>
    <dbReference type="NCBI Taxonomy" id="754436"/>
    <lineage>
        <taxon>Bacteria</taxon>
        <taxon>Pseudomonadati</taxon>
        <taxon>Pseudomonadota</taxon>
        <taxon>Gammaproteobacteria</taxon>
        <taxon>Vibrionales</taxon>
        <taxon>Vibrionaceae</taxon>
        <taxon>Photobacterium</taxon>
    </lineage>
</organism>
<dbReference type="Gene3D" id="2.40.370.10">
    <property type="entry name" value="AttH-like domain"/>
    <property type="match status" value="2"/>
</dbReference>
<evidence type="ECO:0000256" key="1">
    <source>
        <dbReference type="SAM" id="SignalP"/>
    </source>
</evidence>
<dbReference type="Proteomes" id="UP000036426">
    <property type="component" value="Unassembled WGS sequence"/>
</dbReference>
<feature type="domain" description="AttH" evidence="2">
    <location>
        <begin position="71"/>
        <end position="239"/>
    </location>
</feature>
<name>A0A0J1GSS0_9GAMM</name>
<dbReference type="PROSITE" id="PS51257">
    <property type="entry name" value="PROKAR_LIPOPROTEIN"/>
    <property type="match status" value="1"/>
</dbReference>
<dbReference type="SUPFAM" id="SSF159245">
    <property type="entry name" value="AttH-like"/>
    <property type="match status" value="1"/>
</dbReference>
<protein>
    <submittedName>
        <fullName evidence="3">ABC transporter</fullName>
    </submittedName>
</protein>
<dbReference type="Pfam" id="PF17186">
    <property type="entry name" value="Lipocalin_9"/>
    <property type="match status" value="1"/>
</dbReference>
<keyword evidence="4" id="KW-1185">Reference proteome</keyword>
<keyword evidence="1" id="KW-0732">Signal</keyword>
<gene>
    <name evidence="3" type="ORF">ABT58_01555</name>
</gene>
<dbReference type="Pfam" id="PF07143">
    <property type="entry name" value="CrtC"/>
    <property type="match status" value="1"/>
</dbReference>
<dbReference type="PATRIC" id="fig|754436.4.peg.325"/>
<dbReference type="EMBL" id="LDOV01000003">
    <property type="protein sequence ID" value="KLV02770.1"/>
    <property type="molecule type" value="Genomic_DNA"/>
</dbReference>
<evidence type="ECO:0000259" key="2">
    <source>
        <dbReference type="Pfam" id="PF07143"/>
    </source>
</evidence>
<reference evidence="3 4" key="1">
    <citation type="submission" date="2015-05" db="EMBL/GenBank/DDBJ databases">
        <title>Photobacterium galathea sp. nov.</title>
        <authorList>
            <person name="Machado H."/>
            <person name="Gram L."/>
        </authorList>
    </citation>
    <scope>NUCLEOTIDE SEQUENCE [LARGE SCALE GENOMIC DNA]</scope>
    <source>
        <strain evidence="3 4">DSM 25995</strain>
    </source>
</reference>
<proteinExistence type="predicted"/>
<feature type="signal peptide" evidence="1">
    <location>
        <begin position="1"/>
        <end position="17"/>
    </location>
</feature>
<dbReference type="InterPro" id="IPR010791">
    <property type="entry name" value="AttH_dom"/>
</dbReference>
<evidence type="ECO:0000313" key="3">
    <source>
        <dbReference type="EMBL" id="KLV02770.1"/>
    </source>
</evidence>
<dbReference type="PANTHER" id="PTHR38591:SF1">
    <property type="entry name" value="BLL1000 PROTEIN"/>
    <property type="match status" value="1"/>
</dbReference>
<evidence type="ECO:0000313" key="4">
    <source>
        <dbReference type="Proteomes" id="UP000036426"/>
    </source>
</evidence>
<accession>A0A0J1GSS0</accession>